<feature type="compositionally biased region" description="Polar residues" evidence="1">
    <location>
        <begin position="11"/>
        <end position="20"/>
    </location>
</feature>
<dbReference type="Proteomes" id="UP000019335">
    <property type="component" value="Unassembled WGS sequence"/>
</dbReference>
<reference evidence="2 3" key="1">
    <citation type="journal article" date="2014" name="Mol. Plant">
        <title>Chromosome Scale Genome Assembly and Transcriptome Profiling of Nannochloropsis gaditana in Nitrogen Depletion.</title>
        <authorList>
            <person name="Corteggiani Carpinelli E."/>
            <person name="Telatin A."/>
            <person name="Vitulo N."/>
            <person name="Forcato C."/>
            <person name="D'Angelo M."/>
            <person name="Schiavon R."/>
            <person name="Vezzi A."/>
            <person name="Giacometti G.M."/>
            <person name="Morosinotto T."/>
            <person name="Valle G."/>
        </authorList>
    </citation>
    <scope>NUCLEOTIDE SEQUENCE [LARGE SCALE GENOMIC DNA]</scope>
    <source>
        <strain evidence="2 3">B-31</strain>
    </source>
</reference>
<dbReference type="EMBL" id="AZIL01002630">
    <property type="protein sequence ID" value="EWM21115.1"/>
    <property type="molecule type" value="Genomic_DNA"/>
</dbReference>
<comment type="caution">
    <text evidence="2">The sequence shown here is derived from an EMBL/GenBank/DDBJ whole genome shotgun (WGS) entry which is preliminary data.</text>
</comment>
<keyword evidence="3" id="KW-1185">Reference proteome</keyword>
<name>W7T241_9STRA</name>
<feature type="compositionally biased region" description="Basic residues" evidence="1">
    <location>
        <begin position="1"/>
        <end position="10"/>
    </location>
</feature>
<sequence>MLTKPRHICSQKHNQTSSKAPSPIVPEASSLLDVPWYTIFARLGIKKGLERPLRASALTVCVASHTQQCVLCWTPWNRKTRSGKRKY</sequence>
<feature type="region of interest" description="Disordered" evidence="1">
    <location>
        <begin position="1"/>
        <end position="22"/>
    </location>
</feature>
<proteinExistence type="predicted"/>
<evidence type="ECO:0000313" key="2">
    <source>
        <dbReference type="EMBL" id="EWM21115.1"/>
    </source>
</evidence>
<evidence type="ECO:0000313" key="3">
    <source>
        <dbReference type="Proteomes" id="UP000019335"/>
    </source>
</evidence>
<evidence type="ECO:0000256" key="1">
    <source>
        <dbReference type="SAM" id="MobiDB-lite"/>
    </source>
</evidence>
<protein>
    <submittedName>
        <fullName evidence="2">Uncharacterized protein</fullName>
    </submittedName>
</protein>
<gene>
    <name evidence="2" type="ORF">Naga_100041g21</name>
</gene>
<organism evidence="2 3">
    <name type="scientific">Nannochloropsis gaditana</name>
    <dbReference type="NCBI Taxonomy" id="72520"/>
    <lineage>
        <taxon>Eukaryota</taxon>
        <taxon>Sar</taxon>
        <taxon>Stramenopiles</taxon>
        <taxon>Ochrophyta</taxon>
        <taxon>Eustigmatophyceae</taxon>
        <taxon>Eustigmatales</taxon>
        <taxon>Monodopsidaceae</taxon>
        <taxon>Nannochloropsis</taxon>
    </lineage>
</organism>
<accession>W7T241</accession>
<dbReference type="AlphaFoldDB" id="W7T241"/>